<dbReference type="Proteomes" id="UP000799640">
    <property type="component" value="Unassembled WGS sequence"/>
</dbReference>
<dbReference type="InterPro" id="IPR003165">
    <property type="entry name" value="Piwi"/>
</dbReference>
<dbReference type="Pfam" id="PF02171">
    <property type="entry name" value="Piwi"/>
    <property type="match status" value="1"/>
</dbReference>
<dbReference type="AlphaFoldDB" id="A0A6G1HMK3"/>
<dbReference type="PROSITE" id="PS50822">
    <property type="entry name" value="PIWI"/>
    <property type="match status" value="1"/>
</dbReference>
<dbReference type="PANTHER" id="PTHR22891">
    <property type="entry name" value="EUKARYOTIC TRANSLATION INITIATION FACTOR 2C"/>
    <property type="match status" value="1"/>
</dbReference>
<accession>A0A6G1HMK3</accession>
<dbReference type="InterPro" id="IPR014811">
    <property type="entry name" value="ArgoL1"/>
</dbReference>
<dbReference type="SUPFAM" id="SSF101690">
    <property type="entry name" value="PAZ domain"/>
    <property type="match status" value="2"/>
</dbReference>
<proteinExistence type="predicted"/>
<dbReference type="EMBL" id="ML996704">
    <property type="protein sequence ID" value="KAF2397222.1"/>
    <property type="molecule type" value="Genomic_DNA"/>
</dbReference>
<dbReference type="Gene3D" id="3.40.50.2300">
    <property type="match status" value="1"/>
</dbReference>
<protein>
    <submittedName>
        <fullName evidence="3">Piwi-domain-containing protein</fullName>
    </submittedName>
</protein>
<evidence type="ECO:0000313" key="3">
    <source>
        <dbReference type="EMBL" id="KAF2397222.1"/>
    </source>
</evidence>
<gene>
    <name evidence="3" type="ORF">EJ06DRAFT_559336</name>
</gene>
<name>A0A6G1HMK3_9PEZI</name>
<dbReference type="Pfam" id="PF08699">
    <property type="entry name" value="ArgoL1"/>
    <property type="match status" value="1"/>
</dbReference>
<dbReference type="InterPro" id="IPR012337">
    <property type="entry name" value="RNaseH-like_sf"/>
</dbReference>
<feature type="region of interest" description="Disordered" evidence="1">
    <location>
        <begin position="27"/>
        <end position="48"/>
    </location>
</feature>
<organism evidence="3 4">
    <name type="scientific">Trichodelitschia bisporula</name>
    <dbReference type="NCBI Taxonomy" id="703511"/>
    <lineage>
        <taxon>Eukaryota</taxon>
        <taxon>Fungi</taxon>
        <taxon>Dikarya</taxon>
        <taxon>Ascomycota</taxon>
        <taxon>Pezizomycotina</taxon>
        <taxon>Dothideomycetes</taxon>
        <taxon>Dothideomycetes incertae sedis</taxon>
        <taxon>Phaeotrichales</taxon>
        <taxon>Phaeotrichaceae</taxon>
        <taxon>Trichodelitschia</taxon>
    </lineage>
</organism>
<evidence type="ECO:0000256" key="1">
    <source>
        <dbReference type="SAM" id="MobiDB-lite"/>
    </source>
</evidence>
<dbReference type="OrthoDB" id="10252740at2759"/>
<dbReference type="Gene3D" id="3.30.420.10">
    <property type="entry name" value="Ribonuclease H-like superfamily/Ribonuclease H"/>
    <property type="match status" value="1"/>
</dbReference>
<dbReference type="InterPro" id="IPR036085">
    <property type="entry name" value="PAZ_dom_sf"/>
</dbReference>
<feature type="domain" description="Piwi" evidence="2">
    <location>
        <begin position="548"/>
        <end position="863"/>
    </location>
</feature>
<reference evidence="3" key="1">
    <citation type="journal article" date="2020" name="Stud. Mycol.">
        <title>101 Dothideomycetes genomes: a test case for predicting lifestyles and emergence of pathogens.</title>
        <authorList>
            <person name="Haridas S."/>
            <person name="Albert R."/>
            <person name="Binder M."/>
            <person name="Bloem J."/>
            <person name="Labutti K."/>
            <person name="Salamov A."/>
            <person name="Andreopoulos B."/>
            <person name="Baker S."/>
            <person name="Barry K."/>
            <person name="Bills G."/>
            <person name="Bluhm B."/>
            <person name="Cannon C."/>
            <person name="Castanera R."/>
            <person name="Culley D."/>
            <person name="Daum C."/>
            <person name="Ezra D."/>
            <person name="Gonzalez J."/>
            <person name="Henrissat B."/>
            <person name="Kuo A."/>
            <person name="Liang C."/>
            <person name="Lipzen A."/>
            <person name="Lutzoni F."/>
            <person name="Magnuson J."/>
            <person name="Mondo S."/>
            <person name="Nolan M."/>
            <person name="Ohm R."/>
            <person name="Pangilinan J."/>
            <person name="Park H.-J."/>
            <person name="Ramirez L."/>
            <person name="Alfaro M."/>
            <person name="Sun H."/>
            <person name="Tritt A."/>
            <person name="Yoshinaga Y."/>
            <person name="Zwiers L.-H."/>
            <person name="Turgeon B."/>
            <person name="Goodwin S."/>
            <person name="Spatafora J."/>
            <person name="Crous P."/>
            <person name="Grigoriev I."/>
        </authorList>
    </citation>
    <scope>NUCLEOTIDE SEQUENCE</scope>
    <source>
        <strain evidence="3">CBS 262.69</strain>
    </source>
</reference>
<dbReference type="InterPro" id="IPR036397">
    <property type="entry name" value="RNaseH_sf"/>
</dbReference>
<sequence length="924" mass="103272">MSTSVQRASATATLRLLYSQENALNPPLSLPKTAPAEPRQMPLGASSGNAHQSLRSLLVRTNYLRVTKFPKTLYQYEVTLTPGAKSATHVSVSARREKEQVFKGLGKMKGFQDATWATDLNRVWSIAPLWADGSIPTNLEIPYSSQTGFSHVTAGACFTLTEVHKLNDRPLPVEGLNAIVMKHVSDSASGERVHQVGANKFFHKDDRYTINESLTAIRGYFTSIRPVTKGGLLLNVNTCASAFFRPVTVATYLQHNRSGQDQRKRGEQCLAPGQDLVGVLVRIIYDRDPFYAENDPNMDASSIKVITEVGYPNLIEAQRLNADLKVLNVSELSPIRLCVNLGSKTRKEWYHPECLQILPYQPFTKLLQPGKTTSMIKFACKRPEENLDYLRAWGLKLLGINDEKTRSVIRDKLELDIDPKFLEISAARLSPPKISYRDDKKSIQVRDAQWNLAAPEQFPGMHPEITLRLLNIARQPSDAAKLTKLKGFYNEFRSKLVGHGMKVKAVSDPLKSDYISWLPLPAQGCASKFKQRLRPHIGSMIGHGQKTIMLVVLSHQDQDIYAAVKSLADCELGLRTVCCLYDNAIKDGGNRGPLLSNLALKFNFKLGCPTHTIQGLSRLLLLNDTIIMGADVTHPTKGSLAGTPSIAAVVAKACDDQDFTNFVGSMRLQEARTEVIDEIGAMTKERLKAWRSKSPTKTWPKNILFYRDGISETQYNEIWKKEVLAIEEAYKEVTGSPAKLTFVVVGKRHHTRFFPISGQPNGSVKENVPPGVIVDHTIVAPNEEDGSHVLHNFFLQSHCAVKGTGRSAHYVMLRNVMELPEAKLQEITHNLCYAYSPATKGISYCAPAYYADRLCTRGRMYLRLCQDVLGNQGHPEGYTREDQKRWRAKVAKSVASSPEWNPRNADSSRTNPWHPNFDNLMFYV</sequence>
<evidence type="ECO:0000259" key="2">
    <source>
        <dbReference type="PROSITE" id="PS50822"/>
    </source>
</evidence>
<evidence type="ECO:0000313" key="4">
    <source>
        <dbReference type="Proteomes" id="UP000799640"/>
    </source>
</evidence>
<dbReference type="SUPFAM" id="SSF53098">
    <property type="entry name" value="Ribonuclease H-like"/>
    <property type="match status" value="1"/>
</dbReference>
<keyword evidence="4" id="KW-1185">Reference proteome</keyword>
<dbReference type="GO" id="GO:0003676">
    <property type="term" value="F:nucleic acid binding"/>
    <property type="evidence" value="ECO:0007669"/>
    <property type="project" value="InterPro"/>
</dbReference>
<dbReference type="SMART" id="SM00950">
    <property type="entry name" value="Piwi"/>
    <property type="match status" value="1"/>
</dbReference>
<dbReference type="SMART" id="SM01163">
    <property type="entry name" value="DUF1785"/>
    <property type="match status" value="1"/>
</dbReference>